<dbReference type="PANTHER" id="PTHR18964:SF149">
    <property type="entry name" value="BIFUNCTIONAL UDP-N-ACETYLGLUCOSAMINE 2-EPIMERASE_N-ACETYLMANNOSAMINE KINASE"/>
    <property type="match status" value="1"/>
</dbReference>
<dbReference type="Gene3D" id="1.10.10.10">
    <property type="entry name" value="Winged helix-like DNA-binding domain superfamily/Winged helix DNA-binding domain"/>
    <property type="match status" value="1"/>
</dbReference>
<evidence type="ECO:0000256" key="1">
    <source>
        <dbReference type="ARBA" id="ARBA00006479"/>
    </source>
</evidence>
<dbReference type="SUPFAM" id="SSF46785">
    <property type="entry name" value="Winged helix' DNA-binding domain"/>
    <property type="match status" value="1"/>
</dbReference>
<protein>
    <submittedName>
        <fullName evidence="2">ROK family protein</fullName>
    </submittedName>
</protein>
<dbReference type="AlphaFoldDB" id="A0A4R4PQ86"/>
<dbReference type="InterPro" id="IPR043129">
    <property type="entry name" value="ATPase_NBD"/>
</dbReference>
<name>A0A4R4PQ86_9ACTN</name>
<dbReference type="EMBL" id="SMKA01000142">
    <property type="protein sequence ID" value="TDC24402.1"/>
    <property type="molecule type" value="Genomic_DNA"/>
</dbReference>
<proteinExistence type="inferred from homology"/>
<dbReference type="Pfam" id="PF00480">
    <property type="entry name" value="ROK"/>
    <property type="match status" value="1"/>
</dbReference>
<reference evidence="2 3" key="1">
    <citation type="submission" date="2019-03" db="EMBL/GenBank/DDBJ databases">
        <title>Draft genome sequences of novel Actinobacteria.</title>
        <authorList>
            <person name="Sahin N."/>
            <person name="Ay H."/>
            <person name="Saygin H."/>
        </authorList>
    </citation>
    <scope>NUCLEOTIDE SEQUENCE [LARGE SCALE GENOMIC DNA]</scope>
    <source>
        <strain evidence="2 3">JCM 30547</strain>
    </source>
</reference>
<dbReference type="PANTHER" id="PTHR18964">
    <property type="entry name" value="ROK (REPRESSOR, ORF, KINASE) FAMILY"/>
    <property type="match status" value="1"/>
</dbReference>
<gene>
    <name evidence="2" type="ORF">E1261_26280</name>
</gene>
<dbReference type="InterPro" id="IPR000600">
    <property type="entry name" value="ROK"/>
</dbReference>
<dbReference type="InterPro" id="IPR036388">
    <property type="entry name" value="WH-like_DNA-bd_sf"/>
</dbReference>
<dbReference type="SUPFAM" id="SSF53067">
    <property type="entry name" value="Actin-like ATPase domain"/>
    <property type="match status" value="1"/>
</dbReference>
<dbReference type="InterPro" id="IPR036390">
    <property type="entry name" value="WH_DNA-bd_sf"/>
</dbReference>
<dbReference type="Gene3D" id="3.30.420.40">
    <property type="match status" value="2"/>
</dbReference>
<accession>A0A4R4PQ86</accession>
<evidence type="ECO:0000313" key="3">
    <source>
        <dbReference type="Proteomes" id="UP000295075"/>
    </source>
</evidence>
<sequence>MTSGRRGQWQTAAEILTRVSREPGITRAAVAHELGLSSSSATEVTAKLREVQLLAEVPAPSRGRGRPTTLLRAHPSGPVALVLDLRQSNWRSAVVALDGSFLSQDDRRHRTRRAEVVLGHLHRAVQEAQEQYGDRLRAVGLAVPGTLRDNHLLQASAPEWFELDLETVTAGTGVPLLAGNDATLSGVAEARSGAAAGAGTALHLIIEAGIGGTLLIDGVPVQGASGAAGEFGHTPFGDRSRQCLCGARGCWNLEIDGRALAHHLQDPEPDDPHAYTQAIVRRTDRTAVRAVEQVVTAIAAGLAGLTNAHDPDVITLGGLAVPLRAAAEEAFTTTFLEGLMAFHRAAPPPVVAAAHQSDGPLRGAAALALDHLTTESSIATWAATR</sequence>
<comment type="caution">
    <text evidence="2">The sequence shown here is derived from an EMBL/GenBank/DDBJ whole genome shotgun (WGS) entry which is preliminary data.</text>
</comment>
<dbReference type="RefSeq" id="WP_132411011.1">
    <property type="nucleotide sequence ID" value="NZ_SMKA01000142.1"/>
</dbReference>
<organism evidence="2 3">
    <name type="scientific">Kribbella albertanoniae</name>
    <dbReference type="NCBI Taxonomy" id="1266829"/>
    <lineage>
        <taxon>Bacteria</taxon>
        <taxon>Bacillati</taxon>
        <taxon>Actinomycetota</taxon>
        <taxon>Actinomycetes</taxon>
        <taxon>Propionibacteriales</taxon>
        <taxon>Kribbellaceae</taxon>
        <taxon>Kribbella</taxon>
    </lineage>
</organism>
<comment type="similarity">
    <text evidence="1">Belongs to the ROK (NagC/XylR) family.</text>
</comment>
<evidence type="ECO:0000313" key="2">
    <source>
        <dbReference type="EMBL" id="TDC24402.1"/>
    </source>
</evidence>
<dbReference type="OrthoDB" id="9810372at2"/>
<keyword evidence="3" id="KW-1185">Reference proteome</keyword>
<dbReference type="Proteomes" id="UP000295075">
    <property type="component" value="Unassembled WGS sequence"/>
</dbReference>